<dbReference type="InterPro" id="IPR001680">
    <property type="entry name" value="WD40_rpt"/>
</dbReference>
<dbReference type="KEGG" id="prel:PRELSG_1442300"/>
<feature type="compositionally biased region" description="Basic residues" evidence="6">
    <location>
        <begin position="1"/>
        <end position="14"/>
    </location>
</feature>
<dbReference type="InterPro" id="IPR036322">
    <property type="entry name" value="WD40_repeat_dom_sf"/>
</dbReference>
<name>A0A1J1HB19_PLARL</name>
<evidence type="ECO:0000256" key="3">
    <source>
        <dbReference type="ARBA" id="ARBA00022737"/>
    </source>
</evidence>
<sequence length="596" mass="68900">MKFHKRKKVHKKSRNNNINHTKDINDSEIESDDILSSVASDENNLALLNKRKKLNDAINDDISHDDVTDNDDSNDDKNEDIFNNPEERKIYLAKKYLKDLGVQSSDGENSSETSLNNEDEQKSSKLSDDDFSSDENEEKKKKISKMLMEKEKSKNRKSLLNLGNKIKLFYDEKLSTKLLNSNKKDTKNSNILNNKIDENVIFFRGHKKSVTCVACPDYNLSFMDQYDYTYNKYKGYNNGKFYEHDDNAENYSMGWYNSNNNDSDVNYKEKIIEPKIFENTSISTIYTGGKDACIIEWDLIKGEKVHIYKGYSNSFVEYGNKGINHFKSVMDIYCHKFNSFFISVGSDNLINVWDNRIKKKCTNSIVGHKNIISGIIGCNETTDELNIDHNFFTSSYDKTIKLWDLRFFDKCLNTYLGHTNNILSMNSICQNKLVTSSSDYTLRVWNTKNDNHILYSINYEIIESCCTLNNKIFIAGTFSGHIYIFTSSYKKPIYIQKNAHNASSITALISIPFTNIFISGSYDGYVHFWEYKNINKIVGNVNKIMTVQIYGTVNKFSFSHNYKYLFVAVGNEMKHGIWTRTKNKNGLAIIPLHFLS</sequence>
<dbReference type="OMA" id="FWNTKND"/>
<dbReference type="PROSITE" id="PS50082">
    <property type="entry name" value="WD_REPEATS_2"/>
    <property type="match status" value="2"/>
</dbReference>
<evidence type="ECO:0000256" key="4">
    <source>
        <dbReference type="ARBA" id="ARBA00023242"/>
    </source>
</evidence>
<feature type="compositionally biased region" description="Polar residues" evidence="6">
    <location>
        <begin position="102"/>
        <end position="116"/>
    </location>
</feature>
<dbReference type="GO" id="GO:0032040">
    <property type="term" value="C:small-subunit processome"/>
    <property type="evidence" value="ECO:0007669"/>
    <property type="project" value="TreeGrafter"/>
</dbReference>
<dbReference type="SUPFAM" id="SSF50978">
    <property type="entry name" value="WD40 repeat-like"/>
    <property type="match status" value="1"/>
</dbReference>
<comment type="subcellular location">
    <subcellularLocation>
        <location evidence="1">Nucleus</location>
    </subcellularLocation>
</comment>
<dbReference type="PANTHER" id="PTHR19865:SF0">
    <property type="entry name" value="U3 SMALL NUCLEOLAR RNA-INTERACTING PROTEIN 2"/>
    <property type="match status" value="1"/>
</dbReference>
<organism evidence="7 8">
    <name type="scientific">Plasmodium relictum</name>
    <dbReference type="NCBI Taxonomy" id="85471"/>
    <lineage>
        <taxon>Eukaryota</taxon>
        <taxon>Sar</taxon>
        <taxon>Alveolata</taxon>
        <taxon>Apicomplexa</taxon>
        <taxon>Aconoidasida</taxon>
        <taxon>Haemosporida</taxon>
        <taxon>Plasmodiidae</taxon>
        <taxon>Plasmodium</taxon>
        <taxon>Plasmodium (Haemamoeba)</taxon>
    </lineage>
</organism>
<dbReference type="PROSITE" id="PS00678">
    <property type="entry name" value="WD_REPEATS_1"/>
    <property type="match status" value="1"/>
</dbReference>
<dbReference type="VEuPathDB" id="PlasmoDB:PRELSG_1442300"/>
<protein>
    <submittedName>
        <fullName evidence="7">Uncharacterized protein</fullName>
    </submittedName>
</protein>
<dbReference type="Pfam" id="PF00400">
    <property type="entry name" value="WD40"/>
    <property type="match status" value="4"/>
</dbReference>
<evidence type="ECO:0000256" key="6">
    <source>
        <dbReference type="SAM" id="MobiDB-lite"/>
    </source>
</evidence>
<dbReference type="PANTHER" id="PTHR19865">
    <property type="entry name" value="U3 SMALL NUCLEOLAR RNA INTERACTING PROTEIN 2"/>
    <property type="match status" value="1"/>
</dbReference>
<dbReference type="PRINTS" id="PR00320">
    <property type="entry name" value="GPROTEINBRPT"/>
</dbReference>
<keyword evidence="4" id="KW-0539">Nucleus</keyword>
<accession>A0A1J1HB19</accession>
<dbReference type="RefSeq" id="XP_028535209.1">
    <property type="nucleotide sequence ID" value="XM_028679502.1"/>
</dbReference>
<feature type="repeat" description="WD" evidence="5">
    <location>
        <begin position="415"/>
        <end position="455"/>
    </location>
</feature>
<feature type="compositionally biased region" description="Basic and acidic residues" evidence="6">
    <location>
        <begin position="119"/>
        <end position="128"/>
    </location>
</feature>
<dbReference type="AlphaFoldDB" id="A0A1J1HB19"/>
<feature type="region of interest" description="Disordered" evidence="6">
    <location>
        <begin position="1"/>
        <end position="30"/>
    </location>
</feature>
<dbReference type="EMBL" id="LN835309">
    <property type="protein sequence ID" value="CRH02689.1"/>
    <property type="molecule type" value="Genomic_DNA"/>
</dbReference>
<dbReference type="SMART" id="SM00320">
    <property type="entry name" value="WD40"/>
    <property type="match status" value="6"/>
</dbReference>
<dbReference type="InterPro" id="IPR039241">
    <property type="entry name" value="Rrp9-like"/>
</dbReference>
<reference evidence="7 8" key="1">
    <citation type="submission" date="2015-04" db="EMBL/GenBank/DDBJ databases">
        <authorList>
            <consortium name="Pathogen Informatics"/>
        </authorList>
    </citation>
    <scope>NUCLEOTIDE SEQUENCE [LARGE SCALE GENOMIC DNA]</scope>
    <source>
        <strain evidence="7 8">SGS1</strain>
    </source>
</reference>
<dbReference type="InterPro" id="IPR019775">
    <property type="entry name" value="WD40_repeat_CS"/>
</dbReference>
<dbReference type="Gene3D" id="2.130.10.10">
    <property type="entry name" value="YVTN repeat-like/Quinoprotein amine dehydrogenase"/>
    <property type="match status" value="1"/>
</dbReference>
<dbReference type="GeneID" id="39738855"/>
<evidence type="ECO:0000313" key="7">
    <source>
        <dbReference type="EMBL" id="CRH02689.1"/>
    </source>
</evidence>
<dbReference type="GO" id="GO:0034511">
    <property type="term" value="F:U3 snoRNA binding"/>
    <property type="evidence" value="ECO:0007669"/>
    <property type="project" value="InterPro"/>
</dbReference>
<feature type="region of interest" description="Disordered" evidence="6">
    <location>
        <begin position="102"/>
        <end position="142"/>
    </location>
</feature>
<evidence type="ECO:0000313" key="8">
    <source>
        <dbReference type="Proteomes" id="UP000220158"/>
    </source>
</evidence>
<evidence type="ECO:0000256" key="5">
    <source>
        <dbReference type="PROSITE-ProRule" id="PRU00221"/>
    </source>
</evidence>
<evidence type="ECO:0000256" key="2">
    <source>
        <dbReference type="ARBA" id="ARBA00022574"/>
    </source>
</evidence>
<dbReference type="InterPro" id="IPR015943">
    <property type="entry name" value="WD40/YVTN_repeat-like_dom_sf"/>
</dbReference>
<evidence type="ECO:0000256" key="1">
    <source>
        <dbReference type="ARBA" id="ARBA00004123"/>
    </source>
</evidence>
<dbReference type="InterPro" id="IPR020472">
    <property type="entry name" value="WD40_PAC1"/>
</dbReference>
<keyword evidence="2 5" id="KW-0853">WD repeat</keyword>
<feature type="region of interest" description="Disordered" evidence="6">
    <location>
        <begin position="60"/>
        <end position="83"/>
    </location>
</feature>
<gene>
    <name evidence="7" type="ORF">PRELSG_1442300</name>
</gene>
<keyword evidence="3" id="KW-0677">Repeat</keyword>
<keyword evidence="8" id="KW-1185">Reference proteome</keyword>
<dbReference type="Proteomes" id="UP000220158">
    <property type="component" value="Chromosome 14"/>
</dbReference>
<dbReference type="OrthoDB" id="6252103at2759"/>
<proteinExistence type="predicted"/>
<feature type="repeat" description="WD" evidence="5">
    <location>
        <begin position="391"/>
        <end position="406"/>
    </location>
</feature>